<evidence type="ECO:0000313" key="3">
    <source>
        <dbReference type="EMBL" id="MEN2791241.1"/>
    </source>
</evidence>
<comment type="caution">
    <text evidence="3">The sequence shown here is derived from an EMBL/GenBank/DDBJ whole genome shotgun (WGS) entry which is preliminary data.</text>
</comment>
<dbReference type="InterPro" id="IPR012336">
    <property type="entry name" value="Thioredoxin-like_fold"/>
</dbReference>
<dbReference type="RefSeq" id="WP_343887458.1">
    <property type="nucleotide sequence ID" value="NZ_BAAAEH010000003.1"/>
</dbReference>
<dbReference type="InterPro" id="IPR036249">
    <property type="entry name" value="Thioredoxin-like_sf"/>
</dbReference>
<keyword evidence="4" id="KW-1185">Reference proteome</keyword>
<dbReference type="Gene3D" id="3.40.30.10">
    <property type="entry name" value="Glutaredoxin"/>
    <property type="match status" value="1"/>
</dbReference>
<proteinExistence type="predicted"/>
<evidence type="ECO:0000256" key="1">
    <source>
        <dbReference type="SAM" id="SignalP"/>
    </source>
</evidence>
<dbReference type="Pfam" id="PF13462">
    <property type="entry name" value="Thioredoxin_4"/>
    <property type="match status" value="1"/>
</dbReference>
<sequence length="242" mass="25862">MRKLLMATALAGAIAMPAGSAPTRHAPARAHPAMAAHPNWVATLLRTPEGGVRMGNPRAAISLIEYGSRTCPHCALFDAEGLPVIKSKYIATGQLSYEFRDFPVHGVLDMGPILLGQCVTTAQFFPMLNQMMAAQSQLMKKDDIPAAEQEKLRAMKPASLITWLANYYGYTDFAARHGLTPAKARACLGDVKAIEAIAKSADAANARYAIPGTPTFIVNGKVAKDVFDWKALEPVLTAAGAK</sequence>
<dbReference type="Gene3D" id="1.10.40.110">
    <property type="match status" value="1"/>
</dbReference>
<dbReference type="SUPFAM" id="SSF52833">
    <property type="entry name" value="Thioredoxin-like"/>
    <property type="match status" value="1"/>
</dbReference>
<dbReference type="EMBL" id="JBDIME010000015">
    <property type="protein sequence ID" value="MEN2791241.1"/>
    <property type="molecule type" value="Genomic_DNA"/>
</dbReference>
<evidence type="ECO:0000259" key="2">
    <source>
        <dbReference type="Pfam" id="PF13462"/>
    </source>
</evidence>
<feature type="domain" description="Thioredoxin-like fold" evidence="2">
    <location>
        <begin position="49"/>
        <end position="234"/>
    </location>
</feature>
<feature type="signal peptide" evidence="1">
    <location>
        <begin position="1"/>
        <end position="20"/>
    </location>
</feature>
<gene>
    <name evidence="3" type="ORF">ABC974_16520</name>
</gene>
<organism evidence="3 4">
    <name type="scientific">Sphingomonas oligophenolica</name>
    <dbReference type="NCBI Taxonomy" id="301154"/>
    <lineage>
        <taxon>Bacteria</taxon>
        <taxon>Pseudomonadati</taxon>
        <taxon>Pseudomonadota</taxon>
        <taxon>Alphaproteobacteria</taxon>
        <taxon>Sphingomonadales</taxon>
        <taxon>Sphingomonadaceae</taxon>
        <taxon>Sphingomonas</taxon>
    </lineage>
</organism>
<protein>
    <submittedName>
        <fullName evidence="3">Thioredoxin domain-containing protein</fullName>
    </submittedName>
</protein>
<keyword evidence="1" id="KW-0732">Signal</keyword>
<evidence type="ECO:0000313" key="4">
    <source>
        <dbReference type="Proteomes" id="UP001419910"/>
    </source>
</evidence>
<dbReference type="Proteomes" id="UP001419910">
    <property type="component" value="Unassembled WGS sequence"/>
</dbReference>
<reference evidence="3 4" key="1">
    <citation type="submission" date="2024-05" db="EMBL/GenBank/DDBJ databases">
        <authorList>
            <person name="Liu Q."/>
            <person name="Xin Y.-H."/>
        </authorList>
    </citation>
    <scope>NUCLEOTIDE SEQUENCE [LARGE SCALE GENOMIC DNA]</scope>
    <source>
        <strain evidence="3 4">CGMCC 1.10181</strain>
    </source>
</reference>
<name>A0ABU9Y610_9SPHN</name>
<accession>A0ABU9Y610</accession>
<feature type="chain" id="PRO_5045414646" evidence="1">
    <location>
        <begin position="21"/>
        <end position="242"/>
    </location>
</feature>